<evidence type="ECO:0000256" key="2">
    <source>
        <dbReference type="ARBA" id="ARBA00022649"/>
    </source>
</evidence>
<evidence type="ECO:0000313" key="4">
    <source>
        <dbReference type="Proteomes" id="UP001629536"/>
    </source>
</evidence>
<keyword evidence="4" id="KW-1185">Reference proteome</keyword>
<reference evidence="3 4" key="1">
    <citation type="journal article" date="2024" name="Front. Microbiol.">
        <title>Pangenomic and biochemical analyses of Helcococcus ovis reveal widespread tetracycline resistance and a novel bacterial species, Helcococcus bovis.</title>
        <authorList>
            <person name="Cunha F."/>
            <person name="Zhai Y."/>
            <person name="Casaro S."/>
            <person name="Jones K.L."/>
            <person name="Hernandez M."/>
            <person name="Bisinotto R.S."/>
            <person name="Kariyawasam S."/>
            <person name="Brown M.B."/>
            <person name="Phillips A."/>
            <person name="Jeong K.C."/>
            <person name="Galvao K.N."/>
        </authorList>
    </citation>
    <scope>NUCLEOTIDE SEQUENCE [LARGE SCALE GENOMIC DNA]</scope>
    <source>
        <strain evidence="3 4">KG197</strain>
    </source>
</reference>
<comment type="similarity">
    <text evidence="1">Belongs to the RelE toxin family.</text>
</comment>
<dbReference type="Pfam" id="PF05016">
    <property type="entry name" value="ParE_toxin"/>
    <property type="match status" value="1"/>
</dbReference>
<dbReference type="EMBL" id="JBFNFH010000021">
    <property type="protein sequence ID" value="MFM1525521.1"/>
    <property type="molecule type" value="Genomic_DNA"/>
</dbReference>
<dbReference type="RefSeq" id="WP_408126909.1">
    <property type="nucleotide sequence ID" value="NZ_JBFNFH010000021.1"/>
</dbReference>
<dbReference type="Proteomes" id="UP001629536">
    <property type="component" value="Unassembled WGS sequence"/>
</dbReference>
<dbReference type="PANTHER" id="PTHR35601:SF1">
    <property type="entry name" value="TOXIN RELE"/>
    <property type="match status" value="1"/>
</dbReference>
<protein>
    <submittedName>
        <fullName evidence="3">Type II toxin-antitoxin system RelE/ParE family toxin</fullName>
    </submittedName>
</protein>
<name>A0ABW9F9G3_9FIRM</name>
<evidence type="ECO:0000313" key="3">
    <source>
        <dbReference type="EMBL" id="MFM1525521.1"/>
    </source>
</evidence>
<organism evidence="3 4">
    <name type="scientific">Helcococcus bovis</name>
    <dbReference type="NCBI Taxonomy" id="3153252"/>
    <lineage>
        <taxon>Bacteria</taxon>
        <taxon>Bacillati</taxon>
        <taxon>Bacillota</taxon>
        <taxon>Tissierellia</taxon>
        <taxon>Tissierellales</taxon>
        <taxon>Peptoniphilaceae</taxon>
        <taxon>Helcococcus</taxon>
    </lineage>
</organism>
<comment type="caution">
    <text evidence="3">The sequence shown here is derived from an EMBL/GenBank/DDBJ whole genome shotgun (WGS) entry which is preliminary data.</text>
</comment>
<evidence type="ECO:0000256" key="1">
    <source>
        <dbReference type="ARBA" id="ARBA00006226"/>
    </source>
</evidence>
<dbReference type="InterPro" id="IPR007712">
    <property type="entry name" value="RelE/ParE_toxin"/>
</dbReference>
<dbReference type="SUPFAM" id="SSF143011">
    <property type="entry name" value="RelE-like"/>
    <property type="match status" value="1"/>
</dbReference>
<dbReference type="PANTHER" id="PTHR35601">
    <property type="entry name" value="TOXIN RELE"/>
    <property type="match status" value="1"/>
</dbReference>
<accession>A0ABW9F9G3</accession>
<proteinExistence type="inferred from homology"/>
<dbReference type="Gene3D" id="3.30.2310.20">
    <property type="entry name" value="RelE-like"/>
    <property type="match status" value="1"/>
</dbReference>
<gene>
    <name evidence="3" type="ORF">ABGF40_07605</name>
</gene>
<sequence length="46" mass="5450">MGKNLVGNFKGSWRYRVGKYRIIVEINDDIIILILNIGHCKEIYKR</sequence>
<keyword evidence="2" id="KW-1277">Toxin-antitoxin system</keyword>
<dbReference type="InterPro" id="IPR035093">
    <property type="entry name" value="RelE/ParE_toxin_dom_sf"/>
</dbReference>